<evidence type="ECO:0000256" key="2">
    <source>
        <dbReference type="ARBA" id="ARBA00022614"/>
    </source>
</evidence>
<dbReference type="EMBL" id="JR039849">
    <property type="protein sequence ID" value="AEY58873.1"/>
    <property type="molecule type" value="mRNA"/>
</dbReference>
<organism evidence="6">
    <name type="scientific">Apis cerana</name>
    <name type="common">Indian honeybee</name>
    <dbReference type="NCBI Taxonomy" id="7461"/>
    <lineage>
        <taxon>Eukaryota</taxon>
        <taxon>Metazoa</taxon>
        <taxon>Ecdysozoa</taxon>
        <taxon>Arthropoda</taxon>
        <taxon>Hexapoda</taxon>
        <taxon>Insecta</taxon>
        <taxon>Pterygota</taxon>
        <taxon>Neoptera</taxon>
        <taxon>Endopterygota</taxon>
        <taxon>Hymenoptera</taxon>
        <taxon>Apocrita</taxon>
        <taxon>Aculeata</taxon>
        <taxon>Apoidea</taxon>
        <taxon>Anthophila</taxon>
        <taxon>Apidae</taxon>
        <taxon>Apis</taxon>
    </lineage>
</organism>
<evidence type="ECO:0000256" key="3">
    <source>
        <dbReference type="ARBA" id="ARBA00022737"/>
    </source>
</evidence>
<evidence type="ECO:0000256" key="5">
    <source>
        <dbReference type="ARBA" id="ARBA00024196"/>
    </source>
</evidence>
<dbReference type="GO" id="GO:0000398">
    <property type="term" value="P:mRNA splicing, via spliceosome"/>
    <property type="evidence" value="ECO:0007669"/>
    <property type="project" value="InterPro"/>
</dbReference>
<dbReference type="Gene3D" id="3.80.10.10">
    <property type="entry name" value="Ribonuclease Inhibitor"/>
    <property type="match status" value="1"/>
</dbReference>
<dbReference type="AlphaFoldDB" id="V9ICL0"/>
<accession>V9ICL0</accession>
<gene>
    <name evidence="6" type="ORF">ACCB01511.1</name>
</gene>
<evidence type="ECO:0000256" key="1">
    <source>
        <dbReference type="ARBA" id="ARBA00004123"/>
    </source>
</evidence>
<dbReference type="InterPro" id="IPR044640">
    <property type="entry name" value="RU2A"/>
</dbReference>
<name>V9ICL0_APICE</name>
<dbReference type="PANTHER" id="PTHR10552">
    <property type="entry name" value="U2 SMALL NUCLEAR RIBONUCLEOPROTEIN A"/>
    <property type="match status" value="1"/>
</dbReference>
<evidence type="ECO:0000256" key="4">
    <source>
        <dbReference type="ARBA" id="ARBA00023242"/>
    </source>
</evidence>
<keyword evidence="4" id="KW-0539">Nucleus</keyword>
<protein>
    <submittedName>
        <fullName evidence="6">U2 small nuclear ribonucleoprotein A</fullName>
    </submittedName>
</protein>
<dbReference type="GO" id="GO:0030620">
    <property type="term" value="F:U2 snRNA binding"/>
    <property type="evidence" value="ECO:0007669"/>
    <property type="project" value="InterPro"/>
</dbReference>
<evidence type="ECO:0000313" key="6">
    <source>
        <dbReference type="EMBL" id="AEY58873.1"/>
    </source>
</evidence>
<dbReference type="PANTHER" id="PTHR10552:SF6">
    <property type="entry name" value="U2 SMALL NUCLEAR RIBONUCLEOPROTEIN A"/>
    <property type="match status" value="1"/>
</dbReference>
<dbReference type="Pfam" id="PF14580">
    <property type="entry name" value="LRR_9"/>
    <property type="match status" value="1"/>
</dbReference>
<proteinExistence type="evidence at transcript level"/>
<comment type="subcellular location">
    <subcellularLocation>
        <location evidence="1">Nucleus</location>
    </subcellularLocation>
</comment>
<sequence length="110" mass="12928">MQWKVEECKSWVGSPTHELFIDMMNFIDWSKKELAYASHETAHRKQGNNFHEREPGYKIPTIENLGATLDQFDTIDFSDNDIRKLDGFPLLKRIKTLFLIIIVLSELEKD</sequence>
<reference evidence="6" key="1">
    <citation type="submission" date="2011-11" db="EMBL/GenBank/DDBJ databases">
        <title>Decoding the brain transcriptome of the Eastern honeybee (Apis cerana) based on pyrosequencing.</title>
        <authorList>
            <person name="Sun L."/>
            <person name="Zheng H."/>
            <person name="Wang Y."/>
            <person name="Xie X."/>
            <person name="Zhu Y."/>
            <person name="Gu W."/>
            <person name="Wang S."/>
        </authorList>
    </citation>
    <scope>NUCLEOTIDE SEQUENCE</scope>
    <source>
        <tissue evidence="6">Brain</tissue>
    </source>
</reference>
<keyword evidence="2" id="KW-0433">Leucine-rich repeat</keyword>
<dbReference type="GO" id="GO:0005686">
    <property type="term" value="C:U2 snRNP"/>
    <property type="evidence" value="ECO:0007669"/>
    <property type="project" value="TreeGrafter"/>
</dbReference>
<keyword evidence="6" id="KW-0687">Ribonucleoprotein</keyword>
<keyword evidence="3" id="KW-0677">Repeat</keyword>
<comment type="similarity">
    <text evidence="5">Belongs to the U2 small nuclear ribonucleoprotein A family.</text>
</comment>
<dbReference type="InterPro" id="IPR032675">
    <property type="entry name" value="LRR_dom_sf"/>
</dbReference>